<evidence type="ECO:0000313" key="3">
    <source>
        <dbReference type="Proteomes" id="UP000177855"/>
    </source>
</evidence>
<dbReference type="Proteomes" id="UP000177855">
    <property type="component" value="Unassembled WGS sequence"/>
</dbReference>
<protein>
    <submittedName>
        <fullName evidence="2">Uncharacterized protein</fullName>
    </submittedName>
</protein>
<dbReference type="STRING" id="1802532.A2210_02950"/>
<evidence type="ECO:0000313" key="2">
    <source>
        <dbReference type="EMBL" id="OGM75668.1"/>
    </source>
</evidence>
<feature type="transmembrane region" description="Helical" evidence="1">
    <location>
        <begin position="7"/>
        <end position="28"/>
    </location>
</feature>
<organism evidence="2 3">
    <name type="scientific">Candidatus Woesebacteria bacterium RIFOXYA1_FULL_40_18</name>
    <dbReference type="NCBI Taxonomy" id="1802532"/>
    <lineage>
        <taxon>Bacteria</taxon>
        <taxon>Candidatus Woeseibacteriota</taxon>
    </lineage>
</organism>
<gene>
    <name evidence="2" type="ORF">A2210_02950</name>
</gene>
<dbReference type="EMBL" id="MGHS01000049">
    <property type="protein sequence ID" value="OGM75668.1"/>
    <property type="molecule type" value="Genomic_DNA"/>
</dbReference>
<evidence type="ECO:0000256" key="1">
    <source>
        <dbReference type="SAM" id="Phobius"/>
    </source>
</evidence>
<dbReference type="AlphaFoldDB" id="A0A1F8CIQ9"/>
<sequence length="61" mass="6457">MTKGWKGMGSGAGAVYGFGLIGALIYYIQHATSFGEGVLGVLKALVWPAMLVHKLLGFLKM</sequence>
<accession>A0A1F8CIQ9</accession>
<proteinExistence type="predicted"/>
<reference evidence="2 3" key="1">
    <citation type="journal article" date="2016" name="Nat. Commun.">
        <title>Thousands of microbial genomes shed light on interconnected biogeochemical processes in an aquifer system.</title>
        <authorList>
            <person name="Anantharaman K."/>
            <person name="Brown C.T."/>
            <person name="Hug L.A."/>
            <person name="Sharon I."/>
            <person name="Castelle C.J."/>
            <person name="Probst A.J."/>
            <person name="Thomas B.C."/>
            <person name="Singh A."/>
            <person name="Wilkins M.J."/>
            <person name="Karaoz U."/>
            <person name="Brodie E.L."/>
            <person name="Williams K.H."/>
            <person name="Hubbard S.S."/>
            <person name="Banfield J.F."/>
        </authorList>
    </citation>
    <scope>NUCLEOTIDE SEQUENCE [LARGE SCALE GENOMIC DNA]</scope>
</reference>
<keyword evidence="1" id="KW-0472">Membrane</keyword>
<keyword evidence="1" id="KW-0812">Transmembrane</keyword>
<comment type="caution">
    <text evidence="2">The sequence shown here is derived from an EMBL/GenBank/DDBJ whole genome shotgun (WGS) entry which is preliminary data.</text>
</comment>
<name>A0A1F8CIQ9_9BACT</name>
<keyword evidence="1" id="KW-1133">Transmembrane helix</keyword>